<reference evidence="13 14" key="1">
    <citation type="submission" date="2019-02" db="EMBL/GenBank/DDBJ databases">
        <title>Deep-cultivation of Planctomycetes and their phenomic and genomic characterization uncovers novel biology.</title>
        <authorList>
            <person name="Wiegand S."/>
            <person name="Jogler M."/>
            <person name="Boedeker C."/>
            <person name="Pinto D."/>
            <person name="Vollmers J."/>
            <person name="Rivas-Marin E."/>
            <person name="Kohn T."/>
            <person name="Peeters S.H."/>
            <person name="Heuer A."/>
            <person name="Rast P."/>
            <person name="Oberbeckmann S."/>
            <person name="Bunk B."/>
            <person name="Jeske O."/>
            <person name="Meyerdierks A."/>
            <person name="Storesund J.E."/>
            <person name="Kallscheuer N."/>
            <person name="Luecker S."/>
            <person name="Lage O.M."/>
            <person name="Pohl T."/>
            <person name="Merkel B.J."/>
            <person name="Hornburger P."/>
            <person name="Mueller R.-W."/>
            <person name="Bruemmer F."/>
            <person name="Labrenz M."/>
            <person name="Spormann A.M."/>
            <person name="Op den Camp H."/>
            <person name="Overmann J."/>
            <person name="Amann R."/>
            <person name="Jetten M.S.M."/>
            <person name="Mascher T."/>
            <person name="Medema M.H."/>
            <person name="Devos D.P."/>
            <person name="Kaster A.-K."/>
            <person name="Ovreas L."/>
            <person name="Rohde M."/>
            <person name="Galperin M.Y."/>
            <person name="Jogler C."/>
        </authorList>
    </citation>
    <scope>NUCLEOTIDE SEQUENCE [LARGE SCALE GENOMIC DNA]</scope>
    <source>
        <strain evidence="13 14">ETA_A8</strain>
    </source>
</reference>
<comment type="pathway">
    <text evidence="10">Amino-acid biosynthesis; L-methionine biosynthesis via de novo pathway.</text>
</comment>
<evidence type="ECO:0000256" key="10">
    <source>
        <dbReference type="ARBA" id="ARBA00034478"/>
    </source>
</evidence>
<comment type="catalytic activity">
    <reaction evidence="11">
        <text>(6S)-5-methyl-5,6,7,8-tetrahydrofolate + NAD(+) = (6R)-5,10-methylene-5,6,7,8-tetrahydrofolate + NADH + H(+)</text>
        <dbReference type="Rhea" id="RHEA:19821"/>
        <dbReference type="ChEBI" id="CHEBI:15378"/>
        <dbReference type="ChEBI" id="CHEBI:15636"/>
        <dbReference type="ChEBI" id="CHEBI:18608"/>
        <dbReference type="ChEBI" id="CHEBI:57540"/>
        <dbReference type="ChEBI" id="CHEBI:57945"/>
        <dbReference type="EC" id="1.5.1.54"/>
    </reaction>
    <physiologicalReaction direction="right-to-left" evidence="11">
        <dbReference type="Rhea" id="RHEA:19823"/>
    </physiologicalReaction>
</comment>
<dbReference type="GO" id="GO:0009086">
    <property type="term" value="P:methionine biosynthetic process"/>
    <property type="evidence" value="ECO:0007669"/>
    <property type="project" value="UniProtKB-KW"/>
</dbReference>
<evidence type="ECO:0000256" key="11">
    <source>
        <dbReference type="ARBA" id="ARBA00048628"/>
    </source>
</evidence>
<keyword evidence="14" id="KW-1185">Reference proteome</keyword>
<dbReference type="Pfam" id="PF02219">
    <property type="entry name" value="MTHFR"/>
    <property type="match status" value="1"/>
</dbReference>
<evidence type="ECO:0000256" key="12">
    <source>
        <dbReference type="RuleBase" id="RU003862"/>
    </source>
</evidence>
<dbReference type="InterPro" id="IPR004620">
    <property type="entry name" value="MTHF_reductase_bac"/>
</dbReference>
<evidence type="ECO:0000256" key="4">
    <source>
        <dbReference type="ARBA" id="ARBA00022605"/>
    </source>
</evidence>
<dbReference type="GO" id="GO:0035999">
    <property type="term" value="P:tetrahydrofolate interconversion"/>
    <property type="evidence" value="ECO:0007669"/>
    <property type="project" value="UniProtKB-UniPathway"/>
</dbReference>
<dbReference type="InterPro" id="IPR003171">
    <property type="entry name" value="Mehydrof_redctse-like"/>
</dbReference>
<keyword evidence="8" id="KW-0520">NAD</keyword>
<keyword evidence="5 12" id="KW-0285">Flavoprotein</keyword>
<dbReference type="GO" id="GO:0005829">
    <property type="term" value="C:cytosol"/>
    <property type="evidence" value="ECO:0007669"/>
    <property type="project" value="InterPro"/>
</dbReference>
<evidence type="ECO:0000256" key="5">
    <source>
        <dbReference type="ARBA" id="ARBA00022630"/>
    </source>
</evidence>
<name>A0A517YI63_9BACT</name>
<dbReference type="AlphaFoldDB" id="A0A517YI63"/>
<evidence type="ECO:0000313" key="13">
    <source>
        <dbReference type="EMBL" id="QDU29901.1"/>
    </source>
</evidence>
<dbReference type="EC" id="1.5.1.54" evidence="12"/>
<dbReference type="CDD" id="cd00537">
    <property type="entry name" value="MTHFR"/>
    <property type="match status" value="1"/>
</dbReference>
<dbReference type="RefSeq" id="WP_145094460.1">
    <property type="nucleotide sequence ID" value="NZ_CP036274.1"/>
</dbReference>
<dbReference type="OrthoDB" id="9812555at2"/>
<dbReference type="GO" id="GO:0106312">
    <property type="term" value="F:methylenetetrahydrofolate reductase (NADH) activity"/>
    <property type="evidence" value="ECO:0007669"/>
    <property type="project" value="UniProtKB-EC"/>
</dbReference>
<dbReference type="Proteomes" id="UP000315017">
    <property type="component" value="Chromosome"/>
</dbReference>
<dbReference type="EMBL" id="CP036274">
    <property type="protein sequence ID" value="QDU29901.1"/>
    <property type="molecule type" value="Genomic_DNA"/>
</dbReference>
<evidence type="ECO:0000256" key="1">
    <source>
        <dbReference type="ARBA" id="ARBA00001974"/>
    </source>
</evidence>
<protein>
    <recommendedName>
        <fullName evidence="12">Methylenetetrahydrofolate reductase</fullName>
        <ecNumber evidence="12">1.5.1.54</ecNumber>
    </recommendedName>
</protein>
<keyword evidence="7 12" id="KW-0560">Oxidoreductase</keyword>
<evidence type="ECO:0000256" key="2">
    <source>
        <dbReference type="ARBA" id="ARBA00004777"/>
    </source>
</evidence>
<gene>
    <name evidence="13" type="primary">metF</name>
    <name evidence="13" type="ORF">ETAA8_50180</name>
</gene>
<dbReference type="KEGG" id="aagg:ETAA8_50180"/>
<comment type="similarity">
    <text evidence="3 12">Belongs to the methylenetetrahydrofolate reductase family.</text>
</comment>
<keyword evidence="6 12" id="KW-0274">FAD</keyword>
<comment type="pathway">
    <text evidence="2 12">One-carbon metabolism; tetrahydrofolate interconversion.</text>
</comment>
<organism evidence="13 14">
    <name type="scientific">Anatilimnocola aggregata</name>
    <dbReference type="NCBI Taxonomy" id="2528021"/>
    <lineage>
        <taxon>Bacteria</taxon>
        <taxon>Pseudomonadati</taxon>
        <taxon>Planctomycetota</taxon>
        <taxon>Planctomycetia</taxon>
        <taxon>Pirellulales</taxon>
        <taxon>Pirellulaceae</taxon>
        <taxon>Anatilimnocola</taxon>
    </lineage>
</organism>
<evidence type="ECO:0000256" key="7">
    <source>
        <dbReference type="ARBA" id="ARBA00023002"/>
    </source>
</evidence>
<evidence type="ECO:0000256" key="6">
    <source>
        <dbReference type="ARBA" id="ARBA00022827"/>
    </source>
</evidence>
<accession>A0A517YI63</accession>
<dbReference type="UniPathway" id="UPA00193"/>
<dbReference type="NCBIfam" id="TIGR00676">
    <property type="entry name" value="fadh2"/>
    <property type="match status" value="1"/>
</dbReference>
<sequence>MTFYPPGKFTLSFELFPPKTSTAEAAMYDNVEHLMAFRPDVITCTYGAGGSTQQKTLEITSEVKRRFGVRVASHLTCVGATVNQLREYLQIAGDRGVDNIVALRGDPPKGETSFTPVEGGLRYANELLSLIKADFPQYGVAVAGYPETHQEAPSFEVDLQNLQRKVAAGADVVITQLFYDNADFFRFRDACGQLGIKVPIIPGILPVTNLGQIQRITSLCKAKLPAEFIAKLGEKDSPEWQFDVGVEFATRQVQELIDSGIPGVHFYVLNKSPATSAVLQAVKYAS</sequence>
<keyword evidence="9" id="KW-0486">Methionine biosynthesis</keyword>
<comment type="cofactor">
    <cofactor evidence="1 12">
        <name>FAD</name>
        <dbReference type="ChEBI" id="CHEBI:57692"/>
    </cofactor>
</comment>
<dbReference type="SUPFAM" id="SSF51730">
    <property type="entry name" value="FAD-linked oxidoreductase"/>
    <property type="match status" value="1"/>
</dbReference>
<dbReference type="GO" id="GO:0071949">
    <property type="term" value="F:FAD binding"/>
    <property type="evidence" value="ECO:0007669"/>
    <property type="project" value="TreeGrafter"/>
</dbReference>
<evidence type="ECO:0000313" key="14">
    <source>
        <dbReference type="Proteomes" id="UP000315017"/>
    </source>
</evidence>
<dbReference type="PANTHER" id="PTHR45754">
    <property type="entry name" value="METHYLENETETRAHYDROFOLATE REDUCTASE"/>
    <property type="match status" value="1"/>
</dbReference>
<dbReference type="PANTHER" id="PTHR45754:SF3">
    <property type="entry name" value="METHYLENETETRAHYDROFOLATE REDUCTASE (NADPH)"/>
    <property type="match status" value="1"/>
</dbReference>
<evidence type="ECO:0000256" key="8">
    <source>
        <dbReference type="ARBA" id="ARBA00023027"/>
    </source>
</evidence>
<evidence type="ECO:0000256" key="9">
    <source>
        <dbReference type="ARBA" id="ARBA00023167"/>
    </source>
</evidence>
<dbReference type="Gene3D" id="3.20.20.220">
    <property type="match status" value="1"/>
</dbReference>
<evidence type="ECO:0000256" key="3">
    <source>
        <dbReference type="ARBA" id="ARBA00006743"/>
    </source>
</evidence>
<proteinExistence type="inferred from homology"/>
<keyword evidence="4" id="KW-0028">Amino-acid biosynthesis</keyword>
<dbReference type="InterPro" id="IPR029041">
    <property type="entry name" value="FAD-linked_oxidoreductase-like"/>
</dbReference>